<dbReference type="InterPro" id="IPR027417">
    <property type="entry name" value="P-loop_NTPase"/>
</dbReference>
<gene>
    <name evidence="1" type="ORF">ABR748_10780</name>
</gene>
<comment type="caution">
    <text evidence="1">The sequence shown here is derived from an EMBL/GenBank/DDBJ whole genome shotgun (WGS) entry which is preliminary data.</text>
</comment>
<evidence type="ECO:0000313" key="1">
    <source>
        <dbReference type="EMBL" id="MER0424697.1"/>
    </source>
</evidence>
<name>A0ABV1Q0K0_STRMI</name>
<evidence type="ECO:0000313" key="2">
    <source>
        <dbReference type="Proteomes" id="UP001456562"/>
    </source>
</evidence>
<dbReference type="InterPro" id="IPR036388">
    <property type="entry name" value="WH-like_DNA-bd_sf"/>
</dbReference>
<dbReference type="Gene3D" id="1.10.10.10">
    <property type="entry name" value="Winged helix-like DNA-binding domain superfamily/Winged helix DNA-binding domain"/>
    <property type="match status" value="1"/>
</dbReference>
<protein>
    <submittedName>
        <fullName evidence="1">AAA family ATPase</fullName>
    </submittedName>
</protein>
<organism evidence="1 2">
    <name type="scientific">Streptomyces microflavus</name>
    <name type="common">Streptomyces lipmanii</name>
    <dbReference type="NCBI Taxonomy" id="1919"/>
    <lineage>
        <taxon>Bacteria</taxon>
        <taxon>Bacillati</taxon>
        <taxon>Actinomycetota</taxon>
        <taxon>Actinomycetes</taxon>
        <taxon>Kitasatosporales</taxon>
        <taxon>Streptomycetaceae</taxon>
        <taxon>Streptomyces</taxon>
    </lineage>
</organism>
<dbReference type="EMBL" id="JBEJUE010000007">
    <property type="protein sequence ID" value="MER0424697.1"/>
    <property type="molecule type" value="Genomic_DNA"/>
</dbReference>
<dbReference type="Gene3D" id="3.40.50.300">
    <property type="entry name" value="P-loop containing nucleotide triphosphate hydrolases"/>
    <property type="match status" value="1"/>
</dbReference>
<proteinExistence type="predicted"/>
<sequence>MSLWNQLGYSANPYTVNPLAPNAEGSELIVGRDKELRKLTTQLTSTDTHPTIEGDNGSGKTSLVAVAAYRAEQEFIEGRSQQLLIPIPDIIQMKSGVDELERDAYFAIARAYVANVKILDDLGFNTFDTSELEKWLGSPFIYGGGGGLSVVGVGGNVTRSVSANTGQGFTDAGFRQLVRDCLHATFPTREHGAFVGVIDNIELLRTSADARQALEAVRDSILSLPGVRWVLCGAKGIVRSVVSSPRLSGRIGRPIDLKPVPDEDVPELVRRRLAHYSTRPDPDAPVNPEGFAHIYKISNANLRNSFKHAQDFALWLDEEGKSQAPPTEKRELLEEWINITAAEYSTATPLQPGQWSLFDKIADAGGSMAPSDYEDFGFNSSQAMRFHLQRLEEANLLDSVIDEDDQRRKTISVTSNGWLVAYHRGKLQREA</sequence>
<dbReference type="SUPFAM" id="SSF46785">
    <property type="entry name" value="Winged helix' DNA-binding domain"/>
    <property type="match status" value="1"/>
</dbReference>
<dbReference type="Proteomes" id="UP001456562">
    <property type="component" value="Unassembled WGS sequence"/>
</dbReference>
<dbReference type="SUPFAM" id="SSF52540">
    <property type="entry name" value="P-loop containing nucleoside triphosphate hydrolases"/>
    <property type="match status" value="1"/>
</dbReference>
<keyword evidence="2" id="KW-1185">Reference proteome</keyword>
<dbReference type="RefSeq" id="WP_350239683.1">
    <property type="nucleotide sequence ID" value="NZ_JBEJUE010000007.1"/>
</dbReference>
<dbReference type="InterPro" id="IPR036390">
    <property type="entry name" value="WH_DNA-bd_sf"/>
</dbReference>
<reference evidence="1 2" key="1">
    <citation type="submission" date="2024-01" db="EMBL/GenBank/DDBJ databases">
        <title>Metagenomic exploration of the rhizosphere soil microbial community and their significance in facilitating the development of wild simulated ginseng.</title>
        <authorList>
            <person name="Huang J."/>
        </authorList>
    </citation>
    <scope>NUCLEOTIDE SEQUENCE [LARGE SCALE GENOMIC DNA]</scope>
    <source>
        <strain evidence="1 2">WY141</strain>
    </source>
</reference>
<accession>A0ABV1Q0K0</accession>